<dbReference type="GO" id="GO:0016973">
    <property type="term" value="P:poly(A)+ mRNA export from nucleus"/>
    <property type="evidence" value="ECO:0007669"/>
    <property type="project" value="TreeGrafter"/>
</dbReference>
<evidence type="ECO:0000259" key="9">
    <source>
        <dbReference type="PROSITE" id="PS50177"/>
    </source>
</evidence>
<feature type="compositionally biased region" description="Pro residues" evidence="8">
    <location>
        <begin position="639"/>
        <end position="648"/>
    </location>
</feature>
<dbReference type="Gene3D" id="3.10.450.50">
    <property type="match status" value="1"/>
</dbReference>
<accession>A0AAV0XFM1</accession>
<dbReference type="InterPro" id="IPR035979">
    <property type="entry name" value="RBD_domain_sf"/>
</dbReference>
<dbReference type="PANTHER" id="PTHR10662:SF22">
    <property type="entry name" value="NUCLEAR RNA EXPORT FACTOR 1"/>
    <property type="match status" value="1"/>
</dbReference>
<feature type="domain" description="NTF2" evidence="9">
    <location>
        <begin position="404"/>
        <end position="556"/>
    </location>
</feature>
<dbReference type="Gene3D" id="3.30.70.330">
    <property type="match status" value="1"/>
</dbReference>
<evidence type="ECO:0000256" key="4">
    <source>
        <dbReference type="ARBA" id="ARBA00022614"/>
    </source>
</evidence>
<dbReference type="InterPro" id="IPR032710">
    <property type="entry name" value="NTF2-like_dom_sf"/>
</dbReference>
<dbReference type="Proteomes" id="UP001160148">
    <property type="component" value="Unassembled WGS sequence"/>
</dbReference>
<evidence type="ECO:0000256" key="3">
    <source>
        <dbReference type="ARBA" id="ARBA00022448"/>
    </source>
</evidence>
<keyword evidence="6" id="KW-0509">mRNA transport</keyword>
<evidence type="ECO:0000313" key="12">
    <source>
        <dbReference type="Proteomes" id="UP001160148"/>
    </source>
</evidence>
<dbReference type="Pfam" id="PF22602">
    <property type="entry name" value="NXF_NTF2"/>
    <property type="match status" value="1"/>
</dbReference>
<dbReference type="InterPro" id="IPR030217">
    <property type="entry name" value="NXF_fam"/>
</dbReference>
<protein>
    <recommendedName>
        <fullName evidence="13">Nuclear RNA export factor 1</fullName>
    </recommendedName>
</protein>
<dbReference type="FunFam" id="1.10.8.10:FF:000018">
    <property type="entry name" value="Nuclear RNA export factor 1"/>
    <property type="match status" value="1"/>
</dbReference>
<dbReference type="PROSITE" id="PS51281">
    <property type="entry name" value="TAP_C"/>
    <property type="match status" value="1"/>
</dbReference>
<dbReference type="EMBL" id="CARXXK010000004">
    <property type="protein sequence ID" value="CAI6366877.1"/>
    <property type="molecule type" value="Genomic_DNA"/>
</dbReference>
<feature type="domain" description="TAP-C" evidence="10">
    <location>
        <begin position="728"/>
        <end position="780"/>
    </location>
</feature>
<evidence type="ECO:0000256" key="5">
    <source>
        <dbReference type="ARBA" id="ARBA00022737"/>
    </source>
</evidence>
<dbReference type="SMART" id="SM00804">
    <property type="entry name" value="TAP_C"/>
    <property type="match status" value="1"/>
</dbReference>
<feature type="compositionally biased region" description="Pro residues" evidence="8">
    <location>
        <begin position="616"/>
        <end position="625"/>
    </location>
</feature>
<dbReference type="InterPro" id="IPR005637">
    <property type="entry name" value="TAP_C_dom"/>
</dbReference>
<name>A0AAV0XFM1_9HEMI</name>
<evidence type="ECO:0000256" key="7">
    <source>
        <dbReference type="ARBA" id="ARBA00023242"/>
    </source>
</evidence>
<feature type="compositionally biased region" description="Polar residues" evidence="8">
    <location>
        <begin position="88"/>
        <end position="97"/>
    </location>
</feature>
<evidence type="ECO:0000256" key="6">
    <source>
        <dbReference type="ARBA" id="ARBA00022816"/>
    </source>
</evidence>
<dbReference type="InterPro" id="IPR009060">
    <property type="entry name" value="UBA-like_sf"/>
</dbReference>
<evidence type="ECO:0000256" key="1">
    <source>
        <dbReference type="ARBA" id="ARBA00004642"/>
    </source>
</evidence>
<dbReference type="InterPro" id="IPR032675">
    <property type="entry name" value="LRR_dom_sf"/>
</dbReference>
<feature type="compositionally biased region" description="Low complexity" evidence="8">
    <location>
        <begin position="584"/>
        <end position="594"/>
    </location>
</feature>
<gene>
    <name evidence="11" type="ORF">MEUPH1_LOCUS21414</name>
</gene>
<evidence type="ECO:0008006" key="13">
    <source>
        <dbReference type="Google" id="ProtNLM"/>
    </source>
</evidence>
<dbReference type="InterPro" id="IPR002075">
    <property type="entry name" value="NTF2_dom"/>
</dbReference>
<dbReference type="CDD" id="cd14342">
    <property type="entry name" value="UBA_TAP-C"/>
    <property type="match status" value="1"/>
</dbReference>
<dbReference type="Gene3D" id="3.80.10.10">
    <property type="entry name" value="Ribonuclease Inhibitor"/>
    <property type="match status" value="1"/>
</dbReference>
<dbReference type="AlphaFoldDB" id="A0AAV0XFM1"/>
<dbReference type="Pfam" id="PF24048">
    <property type="entry name" value="LRR_NXF1-5"/>
    <property type="match status" value="1"/>
</dbReference>
<dbReference type="SUPFAM" id="SSF46934">
    <property type="entry name" value="UBA-like"/>
    <property type="match status" value="1"/>
</dbReference>
<reference evidence="11 12" key="1">
    <citation type="submission" date="2023-01" db="EMBL/GenBank/DDBJ databases">
        <authorList>
            <person name="Whitehead M."/>
        </authorList>
    </citation>
    <scope>NUCLEOTIDE SEQUENCE [LARGE SCALE GENOMIC DNA]</scope>
</reference>
<dbReference type="Pfam" id="PF09162">
    <property type="entry name" value="Tap-RNA_bind"/>
    <property type="match status" value="1"/>
</dbReference>
<keyword evidence="3" id="KW-0813">Transport</keyword>
<keyword evidence="4" id="KW-0433">Leucine-rich repeat</keyword>
<dbReference type="Gene3D" id="1.10.8.10">
    <property type="entry name" value="DNA helicase RuvA subunit, C-terminal domain"/>
    <property type="match status" value="1"/>
</dbReference>
<sequence>MAGRSRGRNGNGRFHNSNPRGERNNEHDDRTSRPSTSRGGGGYSDRHGFNKKVTFKANQRGGNHFRKSWESKTDLVRDQLDSEFPNRNGPSRNNTGRRSFPERNHGRGGNGNFRSLSWALKESSTGWYSVFVPNVEDCDEVLKIIQTYITPVVFYPYNKQYFDNALRFLVDDFKVAKTLHNTSYKITQRDDRKLVIKVCIYLPPRGPISFTPVSSEVREKMIEAMATRYNPSTKSLDLSQFYACSLFTNNQLFVPLNRPAVLLAALNMVAQHTKHDLYGLSLENNHIYLGEGLIWIRRLFPELKVLDLAGNKFSDLKELRCLSGYTIHELNLSRNPVCNTEDKERYKRDVQQFFPMLNKLDNSDLPSRYSAIIGSKFKMPINLGNSYPIPEGHNPELPNPVMTLVESFLTQYYVLYDNQVSRQMVSEAYHENAIFTLSSCFLFKNVKGSLSQYLPESRNLLKSERNRHGRRRFLHKGKQDIINFLDKLPKTKHDIGSFIVDVPLANTAMVQIVVNGVFAEDFKETNYRHVYRSFCRTFCIVPIGSGWSIISDMLFVTTVTDELLLESSKRFHVFKPKPVHSKKNNSNGNSNQNGTMFMEDTDEMAGMESSSSYQQPPTPSYPPPSYQQSTFSSYQSSPMTPPINPQQPSPYQGGMQTSTPQVQQMTPVATENFQPDSQQQSSASFPMFNTISPSTTAFPTPSTPASLPVNQLSTEVPVNLMRDTNANPDKLTMIKSFSNESGMNNEWAEKCLEENGWDYAKAASCFSDLKANIPPAAFIH</sequence>
<dbReference type="InterPro" id="IPR012677">
    <property type="entry name" value="Nucleotide-bd_a/b_plait_sf"/>
</dbReference>
<feature type="region of interest" description="Disordered" evidence="8">
    <location>
        <begin position="81"/>
        <end position="108"/>
    </location>
</feature>
<comment type="caution">
    <text evidence="11">The sequence shown here is derived from an EMBL/GenBank/DDBJ whole genome shotgun (WGS) entry which is preliminary data.</text>
</comment>
<keyword evidence="12" id="KW-1185">Reference proteome</keyword>
<keyword evidence="5" id="KW-0677">Repeat</keyword>
<dbReference type="PROSITE" id="PS51450">
    <property type="entry name" value="LRR"/>
    <property type="match status" value="1"/>
</dbReference>
<dbReference type="GO" id="GO:0005654">
    <property type="term" value="C:nucleoplasm"/>
    <property type="evidence" value="ECO:0007669"/>
    <property type="project" value="UniProtKB-SubCell"/>
</dbReference>
<dbReference type="InterPro" id="IPR057125">
    <property type="entry name" value="NXF1/2/3/5-like_LRR"/>
</dbReference>
<dbReference type="Pfam" id="PF03943">
    <property type="entry name" value="TAP_C"/>
    <property type="match status" value="1"/>
</dbReference>
<organism evidence="11 12">
    <name type="scientific">Macrosiphum euphorbiae</name>
    <name type="common">potato aphid</name>
    <dbReference type="NCBI Taxonomy" id="13131"/>
    <lineage>
        <taxon>Eukaryota</taxon>
        <taxon>Metazoa</taxon>
        <taxon>Ecdysozoa</taxon>
        <taxon>Arthropoda</taxon>
        <taxon>Hexapoda</taxon>
        <taxon>Insecta</taxon>
        <taxon>Pterygota</taxon>
        <taxon>Neoptera</taxon>
        <taxon>Paraneoptera</taxon>
        <taxon>Hemiptera</taxon>
        <taxon>Sternorrhyncha</taxon>
        <taxon>Aphidomorpha</taxon>
        <taxon>Aphidoidea</taxon>
        <taxon>Aphididae</taxon>
        <taxon>Macrosiphini</taxon>
        <taxon>Macrosiphum</taxon>
    </lineage>
</organism>
<evidence type="ECO:0000313" key="11">
    <source>
        <dbReference type="EMBL" id="CAI6366877.1"/>
    </source>
</evidence>
<keyword evidence="7" id="KW-0539">Nucleus</keyword>
<dbReference type="SUPFAM" id="SSF52058">
    <property type="entry name" value="L domain-like"/>
    <property type="match status" value="1"/>
</dbReference>
<comment type="similarity">
    <text evidence="2">Belongs to the NXF family.</text>
</comment>
<feature type="region of interest" description="Disordered" evidence="8">
    <location>
        <begin position="1"/>
        <end position="50"/>
    </location>
</feature>
<dbReference type="GO" id="GO:0005737">
    <property type="term" value="C:cytoplasm"/>
    <property type="evidence" value="ECO:0007669"/>
    <property type="project" value="InterPro"/>
</dbReference>
<feature type="compositionally biased region" description="Low complexity" evidence="8">
    <location>
        <begin position="626"/>
        <end position="638"/>
    </location>
</feature>
<feature type="compositionally biased region" description="Basic and acidic residues" evidence="8">
    <location>
        <begin position="20"/>
        <end position="32"/>
    </location>
</feature>
<evidence type="ECO:0000256" key="8">
    <source>
        <dbReference type="SAM" id="MobiDB-lite"/>
    </source>
</evidence>
<evidence type="ECO:0000259" key="10">
    <source>
        <dbReference type="PROSITE" id="PS51281"/>
    </source>
</evidence>
<evidence type="ECO:0000256" key="2">
    <source>
        <dbReference type="ARBA" id="ARBA00009285"/>
    </source>
</evidence>
<dbReference type="PROSITE" id="PS50177">
    <property type="entry name" value="NTF2_DOMAIN"/>
    <property type="match status" value="1"/>
</dbReference>
<dbReference type="InterPro" id="IPR015245">
    <property type="entry name" value="Tap_RNA-bd"/>
</dbReference>
<dbReference type="PANTHER" id="PTHR10662">
    <property type="entry name" value="NUCLEAR RNA EXPORT FACTOR"/>
    <property type="match status" value="1"/>
</dbReference>
<dbReference type="SUPFAM" id="SSF54928">
    <property type="entry name" value="RNA-binding domain, RBD"/>
    <property type="match status" value="1"/>
</dbReference>
<dbReference type="SUPFAM" id="SSF54427">
    <property type="entry name" value="NTF2-like"/>
    <property type="match status" value="1"/>
</dbReference>
<dbReference type="GO" id="GO:0003723">
    <property type="term" value="F:RNA binding"/>
    <property type="evidence" value="ECO:0007669"/>
    <property type="project" value="InterPro"/>
</dbReference>
<dbReference type="InterPro" id="IPR001611">
    <property type="entry name" value="Leu-rich_rpt"/>
</dbReference>
<proteinExistence type="inferred from homology"/>
<comment type="subcellular location">
    <subcellularLocation>
        <location evidence="1">Nucleus</location>
        <location evidence="1">Nucleoplasm</location>
    </subcellularLocation>
</comment>
<dbReference type="InterPro" id="IPR018222">
    <property type="entry name" value="Nuclear_transport_factor_2_euk"/>
</dbReference>
<feature type="region of interest" description="Disordered" evidence="8">
    <location>
        <begin position="576"/>
        <end position="660"/>
    </location>
</feature>